<dbReference type="AlphaFoldDB" id="A0AA40BM33"/>
<dbReference type="InterPro" id="IPR036770">
    <property type="entry name" value="Ankyrin_rpt-contain_sf"/>
</dbReference>
<dbReference type="SUPFAM" id="SSF48403">
    <property type="entry name" value="Ankyrin repeat"/>
    <property type="match status" value="1"/>
</dbReference>
<dbReference type="EMBL" id="JAUKTV010000006">
    <property type="protein sequence ID" value="KAK0736661.1"/>
    <property type="molecule type" value="Genomic_DNA"/>
</dbReference>
<proteinExistence type="predicted"/>
<dbReference type="InterPro" id="IPR002110">
    <property type="entry name" value="Ankyrin_rpt"/>
</dbReference>
<feature type="compositionally biased region" description="Basic and acidic residues" evidence="2">
    <location>
        <begin position="70"/>
        <end position="80"/>
    </location>
</feature>
<organism evidence="3 4">
    <name type="scientific">Apiosordaria backusii</name>
    <dbReference type="NCBI Taxonomy" id="314023"/>
    <lineage>
        <taxon>Eukaryota</taxon>
        <taxon>Fungi</taxon>
        <taxon>Dikarya</taxon>
        <taxon>Ascomycota</taxon>
        <taxon>Pezizomycotina</taxon>
        <taxon>Sordariomycetes</taxon>
        <taxon>Sordariomycetidae</taxon>
        <taxon>Sordariales</taxon>
        <taxon>Lasiosphaeriaceae</taxon>
        <taxon>Apiosordaria</taxon>
    </lineage>
</organism>
<reference evidence="3" key="1">
    <citation type="submission" date="2023-06" db="EMBL/GenBank/DDBJ databases">
        <title>Genome-scale phylogeny and comparative genomics of the fungal order Sordariales.</title>
        <authorList>
            <consortium name="Lawrence Berkeley National Laboratory"/>
            <person name="Hensen N."/>
            <person name="Bonometti L."/>
            <person name="Westerberg I."/>
            <person name="Brannstrom I.O."/>
            <person name="Guillou S."/>
            <person name="Cros-Aarteil S."/>
            <person name="Calhoun S."/>
            <person name="Haridas S."/>
            <person name="Kuo A."/>
            <person name="Mondo S."/>
            <person name="Pangilinan J."/>
            <person name="Riley R."/>
            <person name="Labutti K."/>
            <person name="Andreopoulos B."/>
            <person name="Lipzen A."/>
            <person name="Chen C."/>
            <person name="Yanf M."/>
            <person name="Daum C."/>
            <person name="Ng V."/>
            <person name="Clum A."/>
            <person name="Steindorff A."/>
            <person name="Ohm R."/>
            <person name="Martin F."/>
            <person name="Silar P."/>
            <person name="Natvig D."/>
            <person name="Lalanne C."/>
            <person name="Gautier V."/>
            <person name="Ament-Velasquez S.L."/>
            <person name="Kruys A."/>
            <person name="Hutchinson M.I."/>
            <person name="Powell A.J."/>
            <person name="Barry K."/>
            <person name="Miller A.N."/>
            <person name="Grigoriev I.V."/>
            <person name="Debuchy R."/>
            <person name="Gladieux P."/>
            <person name="Thoren M.H."/>
            <person name="Johannesson H."/>
        </authorList>
    </citation>
    <scope>NUCLEOTIDE SEQUENCE</scope>
    <source>
        <strain evidence="3">CBS 540.89</strain>
    </source>
</reference>
<keyword evidence="1" id="KW-0040">ANK repeat</keyword>
<protein>
    <submittedName>
        <fullName evidence="3">Uncharacterized protein</fullName>
    </submittedName>
</protein>
<gene>
    <name evidence="3" type="ORF">B0T21DRAFT_348692</name>
</gene>
<name>A0AA40BM33_9PEZI</name>
<feature type="region of interest" description="Disordered" evidence="2">
    <location>
        <begin position="69"/>
        <end position="93"/>
    </location>
</feature>
<evidence type="ECO:0000313" key="4">
    <source>
        <dbReference type="Proteomes" id="UP001172159"/>
    </source>
</evidence>
<dbReference type="PROSITE" id="PS50088">
    <property type="entry name" value="ANK_REPEAT"/>
    <property type="match status" value="1"/>
</dbReference>
<dbReference type="Proteomes" id="UP001172159">
    <property type="component" value="Unassembled WGS sequence"/>
</dbReference>
<feature type="region of interest" description="Disordered" evidence="2">
    <location>
        <begin position="117"/>
        <end position="139"/>
    </location>
</feature>
<comment type="caution">
    <text evidence="3">The sequence shown here is derived from an EMBL/GenBank/DDBJ whole genome shotgun (WGS) entry which is preliminary data.</text>
</comment>
<feature type="repeat" description="ANK" evidence="1">
    <location>
        <begin position="1"/>
        <end position="33"/>
    </location>
</feature>
<accession>A0AA40BM33</accession>
<keyword evidence="4" id="KW-1185">Reference proteome</keyword>
<evidence type="ECO:0000256" key="1">
    <source>
        <dbReference type="PROSITE-ProRule" id="PRU00023"/>
    </source>
</evidence>
<sequence>MAMAPLHFAVPLGDAPMMKLLLEFWADPMKKDGYGRIPGMVPHLKGVGNEVFQAWVEGGDEAVKTWLETDDSKQASEHYSDGNAEQEPDEQDQMQAMINSGNISATGPGGYYLFGSRENKGLSGSSQDEHQGSYLLCSA</sequence>
<evidence type="ECO:0000313" key="3">
    <source>
        <dbReference type="EMBL" id="KAK0736661.1"/>
    </source>
</evidence>
<evidence type="ECO:0000256" key="2">
    <source>
        <dbReference type="SAM" id="MobiDB-lite"/>
    </source>
</evidence>